<dbReference type="AlphaFoldDB" id="A0A445LR31"/>
<dbReference type="Proteomes" id="UP000289340">
    <property type="component" value="Chromosome 2"/>
</dbReference>
<name>A0A445LR31_GLYSO</name>
<reference evidence="2 3" key="1">
    <citation type="submission" date="2018-09" db="EMBL/GenBank/DDBJ databases">
        <title>A high-quality reference genome of wild soybean provides a powerful tool to mine soybean genomes.</title>
        <authorList>
            <person name="Xie M."/>
            <person name="Chung C.Y.L."/>
            <person name="Li M.-W."/>
            <person name="Wong F.-L."/>
            <person name="Chan T.-F."/>
            <person name="Lam H.-M."/>
        </authorList>
    </citation>
    <scope>NUCLEOTIDE SEQUENCE [LARGE SCALE GENOMIC DNA]</scope>
    <source>
        <strain evidence="3">cv. W05</strain>
        <tissue evidence="2">Hypocotyl of etiolated seedlings</tissue>
    </source>
</reference>
<evidence type="ECO:0000313" key="3">
    <source>
        <dbReference type="Proteomes" id="UP000289340"/>
    </source>
</evidence>
<protein>
    <submittedName>
        <fullName evidence="2">Uncharacterized protein</fullName>
    </submittedName>
</protein>
<evidence type="ECO:0000313" key="2">
    <source>
        <dbReference type="EMBL" id="RZC25655.1"/>
    </source>
</evidence>
<dbReference type="EMBL" id="QZWG01000002">
    <property type="protein sequence ID" value="RZC25655.1"/>
    <property type="molecule type" value="Genomic_DNA"/>
</dbReference>
<comment type="caution">
    <text evidence="2">The sequence shown here is derived from an EMBL/GenBank/DDBJ whole genome shotgun (WGS) entry which is preliminary data.</text>
</comment>
<evidence type="ECO:0000256" key="1">
    <source>
        <dbReference type="SAM" id="MobiDB-lite"/>
    </source>
</evidence>
<accession>A0A445LR31</accession>
<feature type="compositionally biased region" description="Polar residues" evidence="1">
    <location>
        <begin position="57"/>
        <end position="68"/>
    </location>
</feature>
<organism evidence="2 3">
    <name type="scientific">Glycine soja</name>
    <name type="common">Wild soybean</name>
    <dbReference type="NCBI Taxonomy" id="3848"/>
    <lineage>
        <taxon>Eukaryota</taxon>
        <taxon>Viridiplantae</taxon>
        <taxon>Streptophyta</taxon>
        <taxon>Embryophyta</taxon>
        <taxon>Tracheophyta</taxon>
        <taxon>Spermatophyta</taxon>
        <taxon>Magnoliopsida</taxon>
        <taxon>eudicotyledons</taxon>
        <taxon>Gunneridae</taxon>
        <taxon>Pentapetalae</taxon>
        <taxon>rosids</taxon>
        <taxon>fabids</taxon>
        <taxon>Fabales</taxon>
        <taxon>Fabaceae</taxon>
        <taxon>Papilionoideae</taxon>
        <taxon>50 kb inversion clade</taxon>
        <taxon>NPAAA clade</taxon>
        <taxon>indigoferoid/millettioid clade</taxon>
        <taxon>Phaseoleae</taxon>
        <taxon>Glycine</taxon>
        <taxon>Glycine subgen. Soja</taxon>
    </lineage>
</organism>
<gene>
    <name evidence="2" type="ORF">D0Y65_004379</name>
</gene>
<sequence length="104" mass="11158">MQAAAQPELPYLRTSGIILAGEDDTSSKLNGIVDASISESTPSHASLDIGQDYSLPASGQTPSTDGRAQISMSWPNHLPQSGLYVLWGVNLITQCWLLLTPYKI</sequence>
<feature type="region of interest" description="Disordered" evidence="1">
    <location>
        <begin position="39"/>
        <end position="68"/>
    </location>
</feature>
<keyword evidence="3" id="KW-1185">Reference proteome</keyword>
<proteinExistence type="predicted"/>